<sequence>MENAGAMPSKAGIDLEEENNLIVFDGECVLCSRFFQFMLRHDRAQRFSFATAQSALGQRLYREQGLPVDDFETNLVFVGGRCYQRLDAFAAAMRALPGIWPVLGLCRFLPKVVKDPLYHAAARNRYRLFGRTATCMVPSPEVKARFLDWIPAQPEERA</sequence>
<proteinExistence type="predicted"/>
<name>A0ABQ0AKS8_9RHOB</name>
<protein>
    <submittedName>
        <fullName evidence="1">Thiol-disulfide oxidoreductase DCC family protein</fullName>
    </submittedName>
</protein>
<organism evidence="1 2">
    <name type="scientific">Pseudophaeobacter arcticus</name>
    <dbReference type="NCBI Taxonomy" id="385492"/>
    <lineage>
        <taxon>Bacteria</taxon>
        <taxon>Pseudomonadati</taxon>
        <taxon>Pseudomonadota</taxon>
        <taxon>Alphaproteobacteria</taxon>
        <taxon>Rhodobacterales</taxon>
        <taxon>Paracoccaceae</taxon>
        <taxon>Pseudophaeobacter</taxon>
    </lineage>
</organism>
<dbReference type="InterPro" id="IPR052927">
    <property type="entry name" value="DCC_oxidoreductase"/>
</dbReference>
<evidence type="ECO:0000313" key="2">
    <source>
        <dbReference type="Proteomes" id="UP001441944"/>
    </source>
</evidence>
<dbReference type="PANTHER" id="PTHR33639:SF2">
    <property type="entry name" value="DUF393 DOMAIN-CONTAINING PROTEIN"/>
    <property type="match status" value="1"/>
</dbReference>
<dbReference type="InterPro" id="IPR007263">
    <property type="entry name" value="DCC1-like"/>
</dbReference>
<dbReference type="Pfam" id="PF04134">
    <property type="entry name" value="DCC1-like"/>
    <property type="match status" value="1"/>
</dbReference>
<gene>
    <name evidence="1" type="ORF">NBRC116598_19150</name>
</gene>
<comment type="caution">
    <text evidence="1">The sequence shown here is derived from an EMBL/GenBank/DDBJ whole genome shotgun (WGS) entry which is preliminary data.</text>
</comment>
<dbReference type="EMBL" id="BAABWU010000006">
    <property type="protein sequence ID" value="GAA6196471.1"/>
    <property type="molecule type" value="Genomic_DNA"/>
</dbReference>
<dbReference type="Proteomes" id="UP001441944">
    <property type="component" value="Unassembled WGS sequence"/>
</dbReference>
<accession>A0ABQ0AKS8</accession>
<dbReference type="PANTHER" id="PTHR33639">
    <property type="entry name" value="THIOL-DISULFIDE OXIDOREDUCTASE DCC"/>
    <property type="match status" value="1"/>
</dbReference>
<reference evidence="1 2" key="1">
    <citation type="submission" date="2024-04" db="EMBL/GenBank/DDBJ databases">
        <title>Draft genome sequence of Pseudophaeobacter arcticus NBRC 116598.</title>
        <authorList>
            <person name="Miyakawa T."/>
            <person name="Kusuya Y."/>
            <person name="Miura T."/>
        </authorList>
    </citation>
    <scope>NUCLEOTIDE SEQUENCE [LARGE SCALE GENOMIC DNA]</scope>
    <source>
        <strain evidence="1 2">SU-CL00105</strain>
    </source>
</reference>
<evidence type="ECO:0000313" key="1">
    <source>
        <dbReference type="EMBL" id="GAA6196471.1"/>
    </source>
</evidence>
<keyword evidence="2" id="KW-1185">Reference proteome</keyword>